<comment type="caution">
    <text evidence="1">The sequence shown here is derived from an EMBL/GenBank/DDBJ whole genome shotgun (WGS) entry which is preliminary data.</text>
</comment>
<gene>
    <name evidence="1" type="ORF">A2U01_0037501</name>
</gene>
<keyword evidence="2" id="KW-1185">Reference proteome</keyword>
<proteinExistence type="predicted"/>
<accession>A0A392PXW8</accession>
<dbReference type="EMBL" id="LXQA010100510">
    <property type="protein sequence ID" value="MCI16359.1"/>
    <property type="molecule type" value="Genomic_DNA"/>
</dbReference>
<sequence length="75" mass="8241">HYVLLEEKKNRKLEVKGLRSATDSRGVTRWTGGGGVTAVMLNVVLPRQHFMEGLALCGQERLRESFTAALATNGD</sequence>
<evidence type="ECO:0000313" key="2">
    <source>
        <dbReference type="Proteomes" id="UP000265520"/>
    </source>
</evidence>
<protein>
    <submittedName>
        <fullName evidence="1">Uncharacterized protein</fullName>
    </submittedName>
</protein>
<feature type="non-terminal residue" evidence="1">
    <location>
        <position position="1"/>
    </location>
</feature>
<organism evidence="1 2">
    <name type="scientific">Trifolium medium</name>
    <dbReference type="NCBI Taxonomy" id="97028"/>
    <lineage>
        <taxon>Eukaryota</taxon>
        <taxon>Viridiplantae</taxon>
        <taxon>Streptophyta</taxon>
        <taxon>Embryophyta</taxon>
        <taxon>Tracheophyta</taxon>
        <taxon>Spermatophyta</taxon>
        <taxon>Magnoliopsida</taxon>
        <taxon>eudicotyledons</taxon>
        <taxon>Gunneridae</taxon>
        <taxon>Pentapetalae</taxon>
        <taxon>rosids</taxon>
        <taxon>fabids</taxon>
        <taxon>Fabales</taxon>
        <taxon>Fabaceae</taxon>
        <taxon>Papilionoideae</taxon>
        <taxon>50 kb inversion clade</taxon>
        <taxon>NPAAA clade</taxon>
        <taxon>Hologalegina</taxon>
        <taxon>IRL clade</taxon>
        <taxon>Trifolieae</taxon>
        <taxon>Trifolium</taxon>
    </lineage>
</organism>
<dbReference type="Proteomes" id="UP000265520">
    <property type="component" value="Unassembled WGS sequence"/>
</dbReference>
<dbReference type="AlphaFoldDB" id="A0A392PXW8"/>
<evidence type="ECO:0000313" key="1">
    <source>
        <dbReference type="EMBL" id="MCI16359.1"/>
    </source>
</evidence>
<reference evidence="1 2" key="1">
    <citation type="journal article" date="2018" name="Front. Plant Sci.">
        <title>Red Clover (Trifolium pratense) and Zigzag Clover (T. medium) - A Picture of Genomic Similarities and Differences.</title>
        <authorList>
            <person name="Dluhosova J."/>
            <person name="Istvanek J."/>
            <person name="Nedelnik J."/>
            <person name="Repkova J."/>
        </authorList>
    </citation>
    <scope>NUCLEOTIDE SEQUENCE [LARGE SCALE GENOMIC DNA]</scope>
    <source>
        <strain evidence="2">cv. 10/8</strain>
        <tissue evidence="1">Leaf</tissue>
    </source>
</reference>
<name>A0A392PXW8_9FABA</name>